<dbReference type="InterPro" id="IPR058533">
    <property type="entry name" value="Cation_efflux_TM"/>
</dbReference>
<evidence type="ECO:0000256" key="6">
    <source>
        <dbReference type="ARBA" id="ARBA00023136"/>
    </source>
</evidence>
<keyword evidence="3 8" id="KW-0812">Transmembrane</keyword>
<dbReference type="Gene3D" id="1.20.1510.10">
    <property type="entry name" value="Cation efflux protein transmembrane domain"/>
    <property type="match status" value="1"/>
</dbReference>
<dbReference type="Pfam" id="PF01545">
    <property type="entry name" value="Cation_efflux"/>
    <property type="match status" value="1"/>
</dbReference>
<dbReference type="GO" id="GO:0006882">
    <property type="term" value="P:intracellular zinc ion homeostasis"/>
    <property type="evidence" value="ECO:0007669"/>
    <property type="project" value="InterPro"/>
</dbReference>
<feature type="transmembrane region" description="Helical" evidence="8">
    <location>
        <begin position="96"/>
        <end position="114"/>
    </location>
</feature>
<dbReference type="InterPro" id="IPR002524">
    <property type="entry name" value="Cation_efflux"/>
</dbReference>
<comment type="subcellular location">
    <subcellularLocation>
        <location evidence="1">Membrane</location>
        <topology evidence="1">Multi-pass membrane protein</topology>
    </subcellularLocation>
</comment>
<feature type="transmembrane region" description="Helical" evidence="8">
    <location>
        <begin position="126"/>
        <end position="149"/>
    </location>
</feature>
<feature type="compositionally biased region" description="Basic residues" evidence="7">
    <location>
        <begin position="162"/>
        <end position="183"/>
    </location>
</feature>
<dbReference type="NCBIfam" id="TIGR01297">
    <property type="entry name" value="CDF"/>
    <property type="match status" value="1"/>
</dbReference>
<evidence type="ECO:0000256" key="5">
    <source>
        <dbReference type="ARBA" id="ARBA00023065"/>
    </source>
</evidence>
<dbReference type="InterPro" id="IPR027469">
    <property type="entry name" value="Cation_efflux_TMD_sf"/>
</dbReference>
<evidence type="ECO:0000256" key="3">
    <source>
        <dbReference type="ARBA" id="ARBA00022692"/>
    </source>
</evidence>
<keyword evidence="6 8" id="KW-0472">Membrane</keyword>
<dbReference type="PANTHER" id="PTHR45755">
    <property type="match status" value="1"/>
</dbReference>
<evidence type="ECO:0000256" key="7">
    <source>
        <dbReference type="SAM" id="MobiDB-lite"/>
    </source>
</evidence>
<organism evidence="10 11">
    <name type="scientific">Methylobacterium phyllostachyos</name>
    <dbReference type="NCBI Taxonomy" id="582672"/>
    <lineage>
        <taxon>Bacteria</taxon>
        <taxon>Pseudomonadati</taxon>
        <taxon>Pseudomonadota</taxon>
        <taxon>Alphaproteobacteria</taxon>
        <taxon>Hyphomicrobiales</taxon>
        <taxon>Methylobacteriaceae</taxon>
        <taxon>Methylobacterium</taxon>
    </lineage>
</organism>
<dbReference type="EMBL" id="FNHS01000007">
    <property type="protein sequence ID" value="SDN32192.1"/>
    <property type="molecule type" value="Genomic_DNA"/>
</dbReference>
<keyword evidence="11" id="KW-1185">Reference proteome</keyword>
<evidence type="ECO:0000256" key="1">
    <source>
        <dbReference type="ARBA" id="ARBA00004141"/>
    </source>
</evidence>
<dbReference type="AlphaFoldDB" id="A0A1H0AF06"/>
<dbReference type="Proteomes" id="UP000198704">
    <property type="component" value="Unassembled WGS sequence"/>
</dbReference>
<feature type="transmembrane region" description="Helical" evidence="8">
    <location>
        <begin position="29"/>
        <end position="52"/>
    </location>
</feature>
<evidence type="ECO:0000256" key="4">
    <source>
        <dbReference type="ARBA" id="ARBA00022989"/>
    </source>
</evidence>
<gene>
    <name evidence="10" type="ORF">SAMN05216360_107183</name>
</gene>
<protein>
    <submittedName>
        <fullName evidence="10">Cation diffusion facilitator family transporter</fullName>
    </submittedName>
</protein>
<name>A0A1H0AF06_9HYPH</name>
<evidence type="ECO:0000256" key="2">
    <source>
        <dbReference type="ARBA" id="ARBA00022448"/>
    </source>
</evidence>
<dbReference type="STRING" id="582672.SAMN05216360_107183"/>
<accession>A0A1H0AF06</accession>
<evidence type="ECO:0000313" key="10">
    <source>
        <dbReference type="EMBL" id="SDN32192.1"/>
    </source>
</evidence>
<feature type="transmembrane region" description="Helical" evidence="8">
    <location>
        <begin position="193"/>
        <end position="213"/>
    </location>
</feature>
<dbReference type="OrthoDB" id="271709at2"/>
<dbReference type="InterPro" id="IPR045316">
    <property type="entry name" value="Msc2-like"/>
</dbReference>
<keyword evidence="4 8" id="KW-1133">Transmembrane helix</keyword>
<dbReference type="PANTHER" id="PTHR45755:SF4">
    <property type="entry name" value="ZINC TRANSPORTER 7"/>
    <property type="match status" value="1"/>
</dbReference>
<dbReference type="NCBIfam" id="NF033827">
    <property type="entry name" value="CDF_efflux_DmeF"/>
    <property type="match status" value="1"/>
</dbReference>
<dbReference type="GO" id="GO:0005385">
    <property type="term" value="F:zinc ion transmembrane transporter activity"/>
    <property type="evidence" value="ECO:0007669"/>
    <property type="project" value="InterPro"/>
</dbReference>
<evidence type="ECO:0000259" key="9">
    <source>
        <dbReference type="Pfam" id="PF01545"/>
    </source>
</evidence>
<sequence>MHTHSLEPWTHSHTFLGARHDRHARRTRAVVALTAAMMVGEIVGGTWFGSMALVADGWHMSTHAAALGIAALAYHFARRHADDPRFSFGTGKFGDLAAFASAILLGLIALLIGAESLDRLLHPVAIGFGQAIPIAVLGLAVNVASVWLLHDDHHDHDAAHGGHGHGGHSHSGHSHGGHRGHAHGGHDANFRAAYVHVLADALTSVLAIAALLGGRYLGLAWLDPAMGLVGTVVILAWSWSLLRTAGLVLLDARPSPAATREIRERLETGGDRVSDLHLWQVGPGHRAAVIALVSDDPQPPAHYKARLAGLRGLSHVTVEVQPCPGHTAET</sequence>
<feature type="transmembrane region" description="Helical" evidence="8">
    <location>
        <begin position="225"/>
        <end position="250"/>
    </location>
</feature>
<dbReference type="GO" id="GO:0016020">
    <property type="term" value="C:membrane"/>
    <property type="evidence" value="ECO:0007669"/>
    <property type="project" value="UniProtKB-SubCell"/>
</dbReference>
<keyword evidence="5" id="KW-0406">Ion transport</keyword>
<reference evidence="11" key="1">
    <citation type="submission" date="2016-10" db="EMBL/GenBank/DDBJ databases">
        <authorList>
            <person name="Varghese N."/>
            <person name="Submissions S."/>
        </authorList>
    </citation>
    <scope>NUCLEOTIDE SEQUENCE [LARGE SCALE GENOMIC DNA]</scope>
    <source>
        <strain evidence="11">BL47</strain>
    </source>
</reference>
<proteinExistence type="predicted"/>
<feature type="domain" description="Cation efflux protein transmembrane" evidence="9">
    <location>
        <begin position="29"/>
        <end position="250"/>
    </location>
</feature>
<dbReference type="SUPFAM" id="SSF161111">
    <property type="entry name" value="Cation efflux protein transmembrane domain-like"/>
    <property type="match status" value="1"/>
</dbReference>
<evidence type="ECO:0000256" key="8">
    <source>
        <dbReference type="SAM" id="Phobius"/>
    </source>
</evidence>
<evidence type="ECO:0000313" key="11">
    <source>
        <dbReference type="Proteomes" id="UP000198704"/>
    </source>
</evidence>
<keyword evidence="2" id="KW-0813">Transport</keyword>
<feature type="region of interest" description="Disordered" evidence="7">
    <location>
        <begin position="158"/>
        <end position="184"/>
    </location>
</feature>
<dbReference type="RefSeq" id="WP_091716369.1">
    <property type="nucleotide sequence ID" value="NZ_FNHS01000007.1"/>
</dbReference>